<gene>
    <name evidence="1" type="ORF">FSO04_24320</name>
</gene>
<proteinExistence type="predicted"/>
<evidence type="ECO:0000313" key="1">
    <source>
        <dbReference type="EMBL" id="KAE8757348.1"/>
    </source>
</evidence>
<protein>
    <submittedName>
        <fullName evidence="1">Uncharacterized protein</fullName>
    </submittedName>
</protein>
<organism evidence="1 2">
    <name type="scientific">Paraburkholderia madseniana</name>
    <dbReference type="NCBI Taxonomy" id="2599607"/>
    <lineage>
        <taxon>Bacteria</taxon>
        <taxon>Pseudomonadati</taxon>
        <taxon>Pseudomonadota</taxon>
        <taxon>Betaproteobacteria</taxon>
        <taxon>Burkholderiales</taxon>
        <taxon>Burkholderiaceae</taxon>
        <taxon>Paraburkholderia</taxon>
    </lineage>
</organism>
<dbReference type="AlphaFoldDB" id="A0A6N6WBQ9"/>
<dbReference type="Proteomes" id="UP000463700">
    <property type="component" value="Unassembled WGS sequence"/>
</dbReference>
<comment type="caution">
    <text evidence="1">The sequence shown here is derived from an EMBL/GenBank/DDBJ whole genome shotgun (WGS) entry which is preliminary data.</text>
</comment>
<name>A0A6N6WBQ9_9BURK</name>
<sequence length="104" mass="11890">MSTVPLVVNKSMKYGEWLFEPEDGTQAIRDACASKVLDHEIFFHFGELPQRMQQSFLNALRAGDTEANDREVGRIMRAAFDRAVKEALEMYTDRLKAESMMKGD</sequence>
<accession>A0A6N6WBQ9</accession>
<dbReference type="RefSeq" id="WP_154563246.1">
    <property type="nucleotide sequence ID" value="NZ_VOSW01000048.1"/>
</dbReference>
<dbReference type="EMBL" id="VOSW01000048">
    <property type="protein sequence ID" value="KAE8757348.1"/>
    <property type="molecule type" value="Genomic_DNA"/>
</dbReference>
<reference evidence="1 2" key="1">
    <citation type="journal article" date="2020" name="Int. J. Syst. Evol. Microbiol.">
        <title>Paraburkholderia madseniana sp. nov., a phenolic acid-degrading bacterium isolated from acidic forest soil.</title>
        <authorList>
            <person name="Wilhelm R.C."/>
            <person name="Murphy S.J.L."/>
            <person name="Feriancek N.M."/>
            <person name="Karasz D.C."/>
            <person name="DeRito C.M."/>
            <person name="Newman J.D."/>
            <person name="Buckley D.H."/>
        </authorList>
    </citation>
    <scope>NUCLEOTIDE SEQUENCE [LARGE SCALE GENOMIC DNA]</scope>
    <source>
        <strain evidence="1 2">RP11</strain>
    </source>
</reference>
<evidence type="ECO:0000313" key="2">
    <source>
        <dbReference type="Proteomes" id="UP000463700"/>
    </source>
</evidence>